<protein>
    <submittedName>
        <fullName evidence="1">Uncharacterized protein</fullName>
    </submittedName>
</protein>
<sequence length="159" mass="18947">MEKIYGATERHDCIDQTGREKWILFYGFGKDDETSERGWEYRHTFTRKPSLSEVKQLILDTINAATEEKIERDFEWNGQSIWLSKENQLNFTAIRRSESVEYPLRLKVNETTEGNAVYMTFEDRTAFAKFSDAVTVHVLQMWQEGWKEKDNIDWDKFKT</sequence>
<dbReference type="EMBL" id="BK015629">
    <property type="protein sequence ID" value="DAE16682.1"/>
    <property type="molecule type" value="Genomic_DNA"/>
</dbReference>
<evidence type="ECO:0000313" key="1">
    <source>
        <dbReference type="EMBL" id="DAE16682.1"/>
    </source>
</evidence>
<reference evidence="1" key="1">
    <citation type="journal article" date="2021" name="Proc. Natl. Acad. Sci. U.S.A.">
        <title>A Catalog of Tens of Thousands of Viruses from Human Metagenomes Reveals Hidden Associations with Chronic Diseases.</title>
        <authorList>
            <person name="Tisza M.J."/>
            <person name="Buck C.B."/>
        </authorList>
    </citation>
    <scope>NUCLEOTIDE SEQUENCE</scope>
    <source>
        <strain evidence="1">Ctn7K25</strain>
    </source>
</reference>
<organism evidence="1">
    <name type="scientific">Podoviridae sp. ctn7K25</name>
    <dbReference type="NCBI Taxonomy" id="2825273"/>
    <lineage>
        <taxon>Viruses</taxon>
        <taxon>Duplodnaviria</taxon>
        <taxon>Heunggongvirae</taxon>
        <taxon>Uroviricota</taxon>
        <taxon>Caudoviricetes</taxon>
    </lineage>
</organism>
<name>A0A8S5QCK4_9CAUD</name>
<accession>A0A8S5QCK4</accession>
<proteinExistence type="predicted"/>